<comment type="caution">
    <text evidence="1">The sequence shown here is derived from an EMBL/GenBank/DDBJ whole genome shotgun (WGS) entry which is preliminary data.</text>
</comment>
<evidence type="ECO:0000313" key="1">
    <source>
        <dbReference type="EMBL" id="EYC05885.1"/>
    </source>
</evidence>
<protein>
    <submittedName>
        <fullName evidence="1">Uncharacterized protein</fullName>
    </submittedName>
</protein>
<reference evidence="2" key="1">
    <citation type="journal article" date="2015" name="Nat. Genet.">
        <title>The genome and transcriptome of the zoonotic hookworm Ancylostoma ceylanicum identify infection-specific gene families.</title>
        <authorList>
            <person name="Schwarz E.M."/>
            <person name="Hu Y."/>
            <person name="Antoshechkin I."/>
            <person name="Miller M.M."/>
            <person name="Sternberg P.W."/>
            <person name="Aroian R.V."/>
        </authorList>
    </citation>
    <scope>NUCLEOTIDE SEQUENCE</scope>
    <source>
        <strain evidence="2">HY135</strain>
    </source>
</reference>
<name>A0A016TSW4_9BILA</name>
<dbReference type="EMBL" id="JARK01001415">
    <property type="protein sequence ID" value="EYC05885.1"/>
    <property type="molecule type" value="Genomic_DNA"/>
</dbReference>
<sequence>MRKIPLYSFALAKQWWKRYDRVRLSGNASVRVRLGQAVVKTPICGSSLAKQWRERWGTGPPWSGSEEILRIRSALDRQWGKF</sequence>
<keyword evidence="2" id="KW-1185">Reference proteome</keyword>
<proteinExistence type="predicted"/>
<accession>A0A016TSW4</accession>
<dbReference type="AlphaFoldDB" id="A0A016TSW4"/>
<organism evidence="1 2">
    <name type="scientific">Ancylostoma ceylanicum</name>
    <dbReference type="NCBI Taxonomy" id="53326"/>
    <lineage>
        <taxon>Eukaryota</taxon>
        <taxon>Metazoa</taxon>
        <taxon>Ecdysozoa</taxon>
        <taxon>Nematoda</taxon>
        <taxon>Chromadorea</taxon>
        <taxon>Rhabditida</taxon>
        <taxon>Rhabditina</taxon>
        <taxon>Rhabditomorpha</taxon>
        <taxon>Strongyloidea</taxon>
        <taxon>Ancylostomatidae</taxon>
        <taxon>Ancylostomatinae</taxon>
        <taxon>Ancylostoma</taxon>
    </lineage>
</organism>
<evidence type="ECO:0000313" key="2">
    <source>
        <dbReference type="Proteomes" id="UP000024635"/>
    </source>
</evidence>
<gene>
    <name evidence="1" type="primary">Acey_s0079.g1238</name>
    <name evidence="1" type="ORF">Y032_0079g1238</name>
</gene>
<dbReference type="Proteomes" id="UP000024635">
    <property type="component" value="Unassembled WGS sequence"/>
</dbReference>